<evidence type="ECO:0000256" key="3">
    <source>
        <dbReference type="SAM" id="SignalP"/>
    </source>
</evidence>
<dbReference type="HOGENOM" id="CLU_013385_0_0_3"/>
<evidence type="ECO:0000313" key="5">
    <source>
        <dbReference type="EMBL" id="CCH96021.1"/>
    </source>
</evidence>
<dbReference type="InterPro" id="IPR025662">
    <property type="entry name" value="Sigma_54_int_dom_ATP-bd_1"/>
</dbReference>
<feature type="domain" description="NACHT C-terminal Helical" evidence="4">
    <location>
        <begin position="919"/>
        <end position="946"/>
    </location>
</feature>
<organism evidence="5 6">
    <name type="scientific">Microcystis aeruginosa PCC 9717</name>
    <dbReference type="NCBI Taxonomy" id="1160286"/>
    <lineage>
        <taxon>Bacteria</taxon>
        <taxon>Bacillati</taxon>
        <taxon>Cyanobacteriota</taxon>
        <taxon>Cyanophyceae</taxon>
        <taxon>Oscillatoriophycideae</taxon>
        <taxon>Chroococcales</taxon>
        <taxon>Microcystaceae</taxon>
        <taxon>Microcystis</taxon>
    </lineage>
</organism>
<dbReference type="InterPro" id="IPR004155">
    <property type="entry name" value="PBS_lyase_HEAT"/>
</dbReference>
<dbReference type="Gene3D" id="3.40.50.300">
    <property type="entry name" value="P-loop containing nucleotide triphosphate hydrolases"/>
    <property type="match status" value="1"/>
</dbReference>
<dbReference type="PROSITE" id="PS00675">
    <property type="entry name" value="SIGMA54_INTERACT_1"/>
    <property type="match status" value="1"/>
</dbReference>
<evidence type="ECO:0000259" key="4">
    <source>
        <dbReference type="Pfam" id="PF22731"/>
    </source>
</evidence>
<dbReference type="SUPFAM" id="SSF48371">
    <property type="entry name" value="ARM repeat"/>
    <property type="match status" value="1"/>
</dbReference>
<dbReference type="SUPFAM" id="SSF52540">
    <property type="entry name" value="P-loop containing nucleoside triphosphate hydrolases"/>
    <property type="match status" value="1"/>
</dbReference>
<dbReference type="InterPro" id="IPR011989">
    <property type="entry name" value="ARM-like"/>
</dbReference>
<gene>
    <name evidence="5" type="ORF">MICAB_1450003</name>
</gene>
<dbReference type="Pfam" id="PF22731">
    <property type="entry name" value="NCH4"/>
    <property type="match status" value="1"/>
</dbReference>
<dbReference type="SMART" id="SM00567">
    <property type="entry name" value="EZ_HEAT"/>
    <property type="match status" value="5"/>
</dbReference>
<sequence>MKPIRLQVWKVMAVTLLSLLSPLTLSQKGLALNCNSEEVKFLIEEKLKIRLNQKKPVNQEVKNDQLETIKQWGEFLYPELKQEDVMCALINVLNDKRLPPELRSQSADVLGGVGTEAEPAKPYLLIAFEDENPQVRRSAIEAVRKINANGTVDYLIKALDDQDSDVKRAAAGALGSIINKEESQKAVPQLIKLLETDPNGFVRQGAAEVLAGITSTDTSVKTALNTSVKNDSAWFVRKKVIETLDAKSNIKVIDIDNLIPLLKDKNYTLRTQTFALLIKMGNKAEKALPELIDIVKNEPNDTARQVAVQAIHSIGKRDEEAVKVLIKLLQTDSDQTVRNNAVEALSKIDPYTSSSRQELIKFLEDKNEDLRVSSSVGLSNIATSLQDQYQRQKETDGLSQAITDLENAKKAMESAYQSEWQDKEKKEKFVQQQDILARRLDFLKERQNKVSQQWLISIITHPYIKIFGSLFLTNLLVFWLSPLWLLKIDEQIWKPAFEAHPVAKAIASILSFFPLLKYHPRVLDRWVERYFKEVKQDFLHKPTVQHHTIYVPLPVQTDSGDNLTTIEQLTSQDLKESFPRHLLIWGESGVGKTSIAYQIAQWAMSDNKEERLCKHRMLPVLIEENIEIDNSGGEKPFLAAIRGQLEAAITEESVSPELLKHLLMKQRILVIVDHLSEMSETTRKLIRPGQPDFPVHTLVVTSRQEESLGSVLTIQPCQLTGSQISTFLETYLVKKGVRQLFTDKELYKDCAKLSEIVGQKRITPMFVKLYAEQLIEKKVKVAQELTLPNNIPELMLKYLDELNREIKEENRSGDRIVDQDAKSLAWACLKNSYQPSEIMRSEALVTLGGNDAEERLEYLEEKLHLIQTNQTSKDKIHFILEPLAEYLAAWHLVDLYAKDQKQEEWQKFLEQLDSVPKAFVIAVRDCCEARAEKVHLPQFVVEKLNQVNGKSLSN</sequence>
<keyword evidence="3" id="KW-0732">Signal</keyword>
<evidence type="ECO:0000313" key="6">
    <source>
        <dbReference type="Proteomes" id="UP000003172"/>
    </source>
</evidence>
<dbReference type="PANTHER" id="PTHR12697">
    <property type="entry name" value="PBS LYASE HEAT-LIKE PROTEIN"/>
    <property type="match status" value="1"/>
</dbReference>
<dbReference type="GO" id="GO:0016491">
    <property type="term" value="F:oxidoreductase activity"/>
    <property type="evidence" value="ECO:0007669"/>
    <property type="project" value="TreeGrafter"/>
</dbReference>
<dbReference type="GO" id="GO:0030089">
    <property type="term" value="C:phycobilisome"/>
    <property type="evidence" value="ECO:0007669"/>
    <property type="project" value="UniProtKB-KW"/>
</dbReference>
<evidence type="ECO:0000256" key="1">
    <source>
        <dbReference type="ARBA" id="ARBA00022549"/>
    </source>
</evidence>
<feature type="signal peptide" evidence="3">
    <location>
        <begin position="1"/>
        <end position="26"/>
    </location>
</feature>
<dbReference type="PROSITE" id="PS50176">
    <property type="entry name" value="ARM_REPEAT"/>
    <property type="match status" value="1"/>
</dbReference>
<protein>
    <recommendedName>
        <fullName evidence="4">NACHT C-terminal Helical domain-containing protein</fullName>
    </recommendedName>
</protein>
<keyword evidence="2" id="KW-0605">Phycobilisome</keyword>
<dbReference type="InterPro" id="IPR027417">
    <property type="entry name" value="P-loop_NTPase"/>
</dbReference>
<comment type="caution">
    <text evidence="5">The sequence shown here is derived from an EMBL/GenBank/DDBJ whole genome shotgun (WGS) entry which is preliminary data.</text>
</comment>
<dbReference type="Proteomes" id="UP000003172">
    <property type="component" value="Unassembled WGS sequence"/>
</dbReference>
<feature type="chain" id="PRO_5003689836" description="NACHT C-terminal Helical domain-containing protein" evidence="3">
    <location>
        <begin position="27"/>
        <end position="954"/>
    </location>
</feature>
<name>I4FK46_MICAE</name>
<dbReference type="AlphaFoldDB" id="I4FK46"/>
<dbReference type="Gene3D" id="1.25.10.10">
    <property type="entry name" value="Leucine-rich Repeat Variant"/>
    <property type="match status" value="2"/>
</dbReference>
<reference evidence="5 6" key="1">
    <citation type="submission" date="2012-04" db="EMBL/GenBank/DDBJ databases">
        <authorList>
            <person name="Genoscope - CEA"/>
        </authorList>
    </citation>
    <scope>NUCLEOTIDE SEQUENCE [LARGE SCALE GENOMIC DNA]</scope>
    <source>
        <strain evidence="5 6">9717</strain>
    </source>
</reference>
<dbReference type="Pfam" id="PF13646">
    <property type="entry name" value="HEAT_2"/>
    <property type="match status" value="2"/>
</dbReference>
<dbReference type="InterPro" id="IPR000225">
    <property type="entry name" value="Armadillo"/>
</dbReference>
<dbReference type="PANTHER" id="PTHR12697:SF5">
    <property type="entry name" value="DEOXYHYPUSINE HYDROXYLASE"/>
    <property type="match status" value="1"/>
</dbReference>
<evidence type="ECO:0000256" key="2">
    <source>
        <dbReference type="ARBA" id="ARBA00022738"/>
    </source>
</evidence>
<dbReference type="InterPro" id="IPR054589">
    <property type="entry name" value="NCH4"/>
</dbReference>
<dbReference type="InterPro" id="IPR016024">
    <property type="entry name" value="ARM-type_fold"/>
</dbReference>
<dbReference type="EMBL" id="CAII01000052">
    <property type="protein sequence ID" value="CCH96021.1"/>
    <property type="molecule type" value="Genomic_DNA"/>
</dbReference>
<proteinExistence type="predicted"/>
<accession>I4FK46</accession>
<keyword evidence="1" id="KW-0042">Antenna complex</keyword>